<reference evidence="4 5" key="1">
    <citation type="submission" date="2017-04" db="EMBL/GenBank/DDBJ databases">
        <title>The new phylogeny of genus Mycobacterium.</title>
        <authorList>
            <person name="Tortoli E."/>
            <person name="Trovato A."/>
            <person name="Cirillo D.M."/>
        </authorList>
    </citation>
    <scope>NUCLEOTIDE SEQUENCE [LARGE SCALE GENOMIC DNA]</scope>
    <source>
        <strain evidence="4 5">DSM 45247</strain>
    </source>
</reference>
<keyword evidence="5" id="KW-1185">Reference proteome</keyword>
<dbReference type="Pfam" id="PF00296">
    <property type="entry name" value="Bac_luciferase"/>
    <property type="match status" value="1"/>
</dbReference>
<gene>
    <name evidence="4" type="ORF">B8W69_23350</name>
</gene>
<evidence type="ECO:0000256" key="1">
    <source>
        <dbReference type="ARBA" id="ARBA00023002"/>
    </source>
</evidence>
<dbReference type="PANTHER" id="PTHR30137">
    <property type="entry name" value="LUCIFERASE-LIKE MONOOXYGENASE"/>
    <property type="match status" value="1"/>
</dbReference>
<evidence type="ECO:0000313" key="5">
    <source>
        <dbReference type="Proteomes" id="UP000242320"/>
    </source>
</evidence>
<dbReference type="Gene3D" id="3.20.20.30">
    <property type="entry name" value="Luciferase-like domain"/>
    <property type="match status" value="1"/>
</dbReference>
<proteinExistence type="predicted"/>
<dbReference type="AlphaFoldDB" id="A0A1X2KPH0"/>
<evidence type="ECO:0000259" key="3">
    <source>
        <dbReference type="Pfam" id="PF00296"/>
    </source>
</evidence>
<dbReference type="GO" id="GO:0004497">
    <property type="term" value="F:monooxygenase activity"/>
    <property type="evidence" value="ECO:0007669"/>
    <property type="project" value="UniProtKB-KW"/>
</dbReference>
<dbReference type="OrthoDB" id="5241801at2"/>
<protein>
    <submittedName>
        <fullName evidence="4">Luciferase</fullName>
    </submittedName>
</protein>
<evidence type="ECO:0000313" key="4">
    <source>
        <dbReference type="EMBL" id="OSC23656.1"/>
    </source>
</evidence>
<sequence length="361" mass="40501">MTKSWIFEIFNYPFNADPAKFDPQLCKELYDWKMESWIAAESLGFDGVFFSEHHFSSYNVSPSPNLLVAALAQRTRSLRVGVMANITAFHNPRRLAEEAAMLDYLSGGRLEVGLGRGVDEQEFLKENIPMEETRPRFEESLELITKAWYQPTFSHHGRFFHYDEVSIWPRPLRDELPLWITALSPATVTWAAEMGYRITSVFQSTAELKKVFGTYKSASVGAGRQPGAGDMGVCRNVVIADSDQEARDIAEPALGLLFGLFKEAAVFHDVDHVPAGYEFYSSFFRPFVGGEVSFDALIDMGIICVGSPSTVRDQIVAQVDEIGCGHFLNWGSFGNMTRDQTLRSYELYSRHVMPALAGGSR</sequence>
<dbReference type="InterPro" id="IPR036661">
    <property type="entry name" value="Luciferase-like_sf"/>
</dbReference>
<dbReference type="GO" id="GO:0016705">
    <property type="term" value="F:oxidoreductase activity, acting on paired donors, with incorporation or reduction of molecular oxygen"/>
    <property type="evidence" value="ECO:0007669"/>
    <property type="project" value="InterPro"/>
</dbReference>
<dbReference type="InterPro" id="IPR011251">
    <property type="entry name" value="Luciferase-like_dom"/>
</dbReference>
<evidence type="ECO:0000256" key="2">
    <source>
        <dbReference type="ARBA" id="ARBA00023033"/>
    </source>
</evidence>
<keyword evidence="1" id="KW-0560">Oxidoreductase</keyword>
<dbReference type="Proteomes" id="UP000242320">
    <property type="component" value="Unassembled WGS sequence"/>
</dbReference>
<dbReference type="RefSeq" id="WP_085292126.1">
    <property type="nucleotide sequence ID" value="NZ_NCXM01000029.1"/>
</dbReference>
<name>A0A1X2KPH0_9MYCO</name>
<dbReference type="SUPFAM" id="SSF51679">
    <property type="entry name" value="Bacterial luciferase-like"/>
    <property type="match status" value="1"/>
</dbReference>
<dbReference type="InterPro" id="IPR050766">
    <property type="entry name" value="Bact_Lucif_Oxidored"/>
</dbReference>
<dbReference type="PANTHER" id="PTHR30137:SF8">
    <property type="entry name" value="BLR5498 PROTEIN"/>
    <property type="match status" value="1"/>
</dbReference>
<comment type="caution">
    <text evidence="4">The sequence shown here is derived from an EMBL/GenBank/DDBJ whole genome shotgun (WGS) entry which is preliminary data.</text>
</comment>
<dbReference type="EMBL" id="NCXM01000029">
    <property type="protein sequence ID" value="OSC23656.1"/>
    <property type="molecule type" value="Genomic_DNA"/>
</dbReference>
<organism evidence="4 5">
    <name type="scientific">Mycolicibacterium vulneris</name>
    <dbReference type="NCBI Taxonomy" id="547163"/>
    <lineage>
        <taxon>Bacteria</taxon>
        <taxon>Bacillati</taxon>
        <taxon>Actinomycetota</taxon>
        <taxon>Actinomycetes</taxon>
        <taxon>Mycobacteriales</taxon>
        <taxon>Mycobacteriaceae</taxon>
        <taxon>Mycolicibacterium</taxon>
    </lineage>
</organism>
<feature type="domain" description="Luciferase-like" evidence="3">
    <location>
        <begin position="39"/>
        <end position="321"/>
    </location>
</feature>
<keyword evidence="2" id="KW-0503">Monooxygenase</keyword>
<accession>A0A1X2KPH0</accession>
<dbReference type="GO" id="GO:0005829">
    <property type="term" value="C:cytosol"/>
    <property type="evidence" value="ECO:0007669"/>
    <property type="project" value="TreeGrafter"/>
</dbReference>